<evidence type="ECO:0000313" key="3">
    <source>
        <dbReference type="Proteomes" id="UP000041254"/>
    </source>
</evidence>
<dbReference type="AlphaFoldDB" id="A0A0G4FY18"/>
<dbReference type="Proteomes" id="UP000041254">
    <property type="component" value="Unassembled WGS sequence"/>
</dbReference>
<sequence length="194" mass="21147">VLGGLSSRIPLLIRQPTANQATALAHSAHRVAASACLSKRPSSSAYHQRQRHGNNGVEVLNSALTRALDATLEDSRVRLALRSALAQQAVVGIRSPVRPVTIEEPSAAPPRTHPHPHPLPPTTPNTNNPDAATPGRKIEPAVGGDVCTPVEAKQPGKSHKKKPYWSEMQWWEKAICVTWFFLMMYALIGNIDWI</sequence>
<accession>A0A0G4FY18</accession>
<evidence type="ECO:0000313" key="2">
    <source>
        <dbReference type="EMBL" id="CEM20321.1"/>
    </source>
</evidence>
<gene>
    <name evidence="2" type="ORF">Vbra_21806</name>
</gene>
<feature type="compositionally biased region" description="Low complexity" evidence="1">
    <location>
        <begin position="124"/>
        <end position="134"/>
    </location>
</feature>
<dbReference type="EMBL" id="CDMY01000525">
    <property type="protein sequence ID" value="CEM20321.1"/>
    <property type="molecule type" value="Genomic_DNA"/>
</dbReference>
<protein>
    <submittedName>
        <fullName evidence="2">Uncharacterized protein</fullName>
    </submittedName>
</protein>
<dbReference type="InParanoid" id="A0A0G4FY18"/>
<evidence type="ECO:0000256" key="1">
    <source>
        <dbReference type="SAM" id="MobiDB-lite"/>
    </source>
</evidence>
<organism evidence="2 3">
    <name type="scientific">Vitrella brassicaformis (strain CCMP3155)</name>
    <dbReference type="NCBI Taxonomy" id="1169540"/>
    <lineage>
        <taxon>Eukaryota</taxon>
        <taxon>Sar</taxon>
        <taxon>Alveolata</taxon>
        <taxon>Colpodellida</taxon>
        <taxon>Vitrellaceae</taxon>
        <taxon>Vitrella</taxon>
    </lineage>
</organism>
<feature type="non-terminal residue" evidence="2">
    <location>
        <position position="1"/>
    </location>
</feature>
<proteinExistence type="predicted"/>
<keyword evidence="3" id="KW-1185">Reference proteome</keyword>
<feature type="region of interest" description="Disordered" evidence="1">
    <location>
        <begin position="103"/>
        <end position="142"/>
    </location>
</feature>
<dbReference type="VEuPathDB" id="CryptoDB:Vbra_21806"/>
<reference evidence="2 3" key="1">
    <citation type="submission" date="2014-11" db="EMBL/GenBank/DDBJ databases">
        <authorList>
            <person name="Zhu J."/>
            <person name="Qi W."/>
            <person name="Song R."/>
        </authorList>
    </citation>
    <scope>NUCLEOTIDE SEQUENCE [LARGE SCALE GENOMIC DNA]</scope>
</reference>
<name>A0A0G4FY18_VITBC</name>